<evidence type="ECO:0000313" key="4">
    <source>
        <dbReference type="Proteomes" id="UP000193648"/>
    </source>
</evidence>
<feature type="domain" description="BHLH" evidence="2">
    <location>
        <begin position="1"/>
        <end position="49"/>
    </location>
</feature>
<dbReference type="RefSeq" id="XP_021881614.1">
    <property type="nucleotide sequence ID" value="XM_022030893.1"/>
</dbReference>
<evidence type="ECO:0000256" key="1">
    <source>
        <dbReference type="SAM" id="Coils"/>
    </source>
</evidence>
<dbReference type="OrthoDB" id="71302at2759"/>
<feature type="coiled-coil region" evidence="1">
    <location>
        <begin position="84"/>
        <end position="111"/>
    </location>
</feature>
<reference evidence="3 4" key="1">
    <citation type="submission" date="2016-07" db="EMBL/GenBank/DDBJ databases">
        <title>Pervasive Adenine N6-methylation of Active Genes in Fungi.</title>
        <authorList>
            <consortium name="DOE Joint Genome Institute"/>
            <person name="Mondo S.J."/>
            <person name="Dannebaum R.O."/>
            <person name="Kuo R.C."/>
            <person name="Labutti K."/>
            <person name="Haridas S."/>
            <person name="Kuo A."/>
            <person name="Salamov A."/>
            <person name="Ahrendt S.R."/>
            <person name="Lipzen A."/>
            <person name="Sullivan W."/>
            <person name="Andreopoulos W.B."/>
            <person name="Clum A."/>
            <person name="Lindquist E."/>
            <person name="Daum C."/>
            <person name="Ramamoorthy G.K."/>
            <person name="Gryganskyi A."/>
            <person name="Culley D."/>
            <person name="Magnuson J.K."/>
            <person name="James T.Y."/>
            <person name="O'Malley M.A."/>
            <person name="Stajich J.E."/>
            <person name="Spatafora J.W."/>
            <person name="Visel A."/>
            <person name="Grigoriev I.V."/>
        </authorList>
    </citation>
    <scope>NUCLEOTIDE SEQUENCE [LARGE SCALE GENOMIC DNA]</scope>
    <source>
        <strain evidence="3 4">NRRL 3116</strain>
    </source>
</reference>
<dbReference type="Pfam" id="PF00010">
    <property type="entry name" value="HLH"/>
    <property type="match status" value="1"/>
</dbReference>
<name>A0A1Y2GNJ3_9FUNG</name>
<dbReference type="SMART" id="SM00353">
    <property type="entry name" value="HLH"/>
    <property type="match status" value="1"/>
</dbReference>
<dbReference type="InterPro" id="IPR036638">
    <property type="entry name" value="HLH_DNA-bd_sf"/>
</dbReference>
<keyword evidence="1" id="KW-0175">Coiled coil</keyword>
<dbReference type="PANTHER" id="PTHR47787:SF1">
    <property type="entry name" value="CENTROMERE-BINDING PROTEIN 1"/>
    <property type="match status" value="1"/>
</dbReference>
<evidence type="ECO:0000259" key="2">
    <source>
        <dbReference type="PROSITE" id="PS50888"/>
    </source>
</evidence>
<proteinExistence type="predicted"/>
<dbReference type="GO" id="GO:0046983">
    <property type="term" value="F:protein dimerization activity"/>
    <property type="evidence" value="ECO:0007669"/>
    <property type="project" value="InterPro"/>
</dbReference>
<comment type="caution">
    <text evidence="3">The sequence shown here is derived from an EMBL/GenBank/DDBJ whole genome shotgun (WGS) entry which is preliminary data.</text>
</comment>
<gene>
    <name evidence="3" type="ORF">BCR41DRAFT_53163</name>
</gene>
<dbReference type="SUPFAM" id="SSF47459">
    <property type="entry name" value="HLH, helix-loop-helix DNA-binding domain"/>
    <property type="match status" value="1"/>
</dbReference>
<dbReference type="GO" id="GO:0003700">
    <property type="term" value="F:DNA-binding transcription factor activity"/>
    <property type="evidence" value="ECO:0007669"/>
    <property type="project" value="TreeGrafter"/>
</dbReference>
<dbReference type="PANTHER" id="PTHR47787">
    <property type="entry name" value="CENTROMERE-BINDING PROTEIN 1"/>
    <property type="match status" value="1"/>
</dbReference>
<dbReference type="InParanoid" id="A0A1Y2GNJ3"/>
<evidence type="ECO:0000313" key="3">
    <source>
        <dbReference type="EMBL" id="ORZ16679.1"/>
    </source>
</evidence>
<dbReference type="PROSITE" id="PS50888">
    <property type="entry name" value="BHLH"/>
    <property type="match status" value="1"/>
</dbReference>
<dbReference type="Proteomes" id="UP000193648">
    <property type="component" value="Unassembled WGS sequence"/>
</dbReference>
<organism evidence="3 4">
    <name type="scientific">Lobosporangium transversale</name>
    <dbReference type="NCBI Taxonomy" id="64571"/>
    <lineage>
        <taxon>Eukaryota</taxon>
        <taxon>Fungi</taxon>
        <taxon>Fungi incertae sedis</taxon>
        <taxon>Mucoromycota</taxon>
        <taxon>Mortierellomycotina</taxon>
        <taxon>Mortierellomycetes</taxon>
        <taxon>Mortierellales</taxon>
        <taxon>Mortierellaceae</taxon>
        <taxon>Lobosporangium</taxon>
    </lineage>
</organism>
<dbReference type="GeneID" id="33572734"/>
<dbReference type="EMBL" id="MCFF01000017">
    <property type="protein sequence ID" value="ORZ16679.1"/>
    <property type="molecule type" value="Genomic_DNA"/>
</dbReference>
<keyword evidence="4" id="KW-1185">Reference proteome</keyword>
<dbReference type="InterPro" id="IPR011598">
    <property type="entry name" value="bHLH_dom"/>
</dbReference>
<sequence>MRRDNHKEVERRRRETINEGINEIAKAVPNCDKNKGSILRQAVKYIQTILAENERLAAEKELLDATRAEMNGYILEKSVSEATFEGLSKEHERLKKEYEDLRKKMDELEPHAAKKQRTE</sequence>
<dbReference type="GO" id="GO:0005634">
    <property type="term" value="C:nucleus"/>
    <property type="evidence" value="ECO:0007669"/>
    <property type="project" value="TreeGrafter"/>
</dbReference>
<dbReference type="AlphaFoldDB" id="A0A1Y2GNJ3"/>
<accession>A0A1Y2GNJ3</accession>
<dbReference type="STRING" id="64571.A0A1Y2GNJ3"/>
<protein>
    <recommendedName>
        <fullName evidence="2">BHLH domain-containing protein</fullName>
    </recommendedName>
</protein>
<dbReference type="Gene3D" id="4.10.280.10">
    <property type="entry name" value="Helix-loop-helix DNA-binding domain"/>
    <property type="match status" value="1"/>
</dbReference>